<evidence type="ECO:0000256" key="3">
    <source>
        <dbReference type="ARBA" id="ARBA00016505"/>
    </source>
</evidence>
<evidence type="ECO:0000313" key="15">
    <source>
        <dbReference type="EMBL" id="CCJ23291.1"/>
    </source>
</evidence>
<dbReference type="AlphaFoldDB" id="A0A7U7IF63"/>
<dbReference type="KEGG" id="sauk:SAI3T3_1019340"/>
<dbReference type="PANTHER" id="PTHR11727:SF7">
    <property type="entry name" value="DIMETHYLADENOSINE TRANSFERASE-RELATED"/>
    <property type="match status" value="1"/>
</dbReference>
<dbReference type="EC" id="2.1.1.184" evidence="2"/>
<keyword evidence="4 11" id="KW-0489">Methyltransferase</keyword>
<dbReference type="InterPro" id="IPR023165">
    <property type="entry name" value="rRNA_Ade_diMease-like_C"/>
</dbReference>
<feature type="binding site" evidence="11">
    <location>
        <position position="61"/>
    </location>
    <ligand>
        <name>S-adenosyl-L-methionine</name>
        <dbReference type="ChEBI" id="CHEBI:59789"/>
    </ligand>
</feature>
<dbReference type="KEGG" id="sauj:SAI2T2_1006350"/>
<dbReference type="NCBIfam" id="NF000499">
    <property type="entry name" value="Erm23S_rRNA_broad"/>
    <property type="match status" value="1"/>
</dbReference>
<dbReference type="KEGG" id="sauv:SAI7S6_1006340"/>
<dbReference type="InterPro" id="IPR001737">
    <property type="entry name" value="KsgA/Erm"/>
</dbReference>
<organism evidence="14 17">
    <name type="scientific">Staphylococcus aureus subsp. aureus ST228</name>
    <dbReference type="NCBI Taxonomy" id="1074919"/>
    <lineage>
        <taxon>Bacteria</taxon>
        <taxon>Bacillati</taxon>
        <taxon>Bacillota</taxon>
        <taxon>Bacilli</taxon>
        <taxon>Bacillales</taxon>
        <taxon>Staphylococcaceae</taxon>
        <taxon>Staphylococcus</taxon>
    </lineage>
</organism>
<dbReference type="Gene3D" id="1.10.8.100">
    <property type="entry name" value="Ribosomal RNA adenine dimethylase-like, domain 2"/>
    <property type="match status" value="1"/>
</dbReference>
<dbReference type="KEGG" id="saux:SAI6T6_1006310"/>
<dbReference type="GO" id="GO:0052910">
    <property type="term" value="F:23S rRNA (adenine(2085)-N(6))-dimethyltransferase activity"/>
    <property type="evidence" value="ECO:0007669"/>
    <property type="project" value="UniProtKB-EC"/>
</dbReference>
<evidence type="ECO:0000256" key="7">
    <source>
        <dbReference type="ARBA" id="ARBA00022884"/>
    </source>
</evidence>
<comment type="function">
    <text evidence="1">This protein produces a dimethylation of the adenine residue at position 2085 in 23S rRNA, resulting in reduced affinity between ribosomes and macrolide-lincosamide-streptogramin B antibiotics.</text>
</comment>
<dbReference type="KEGG" id="sauy:SAI8T7_1012000"/>
<dbReference type="Proteomes" id="UP000032744">
    <property type="component" value="Chromosome"/>
</dbReference>
<dbReference type="CDD" id="cd02440">
    <property type="entry name" value="AdoMet_MTases"/>
    <property type="match status" value="1"/>
</dbReference>
<gene>
    <name evidence="14" type="primary">ermA</name>
    <name evidence="13" type="ORF">SAI7S6_1006340</name>
    <name evidence="14" type="ORF">SAI7S6_1012010</name>
    <name evidence="15" type="ORF">SAI7S6_1015850</name>
    <name evidence="16" type="ORF">SAI7S6_1019340</name>
</gene>
<dbReference type="KEGG" id="sauy:SAI8T7_1019320"/>
<evidence type="ECO:0000313" key="13">
    <source>
        <dbReference type="EMBL" id="CCJ22384.1"/>
    </source>
</evidence>
<dbReference type="InterPro" id="IPR029063">
    <property type="entry name" value="SAM-dependent_MTases_sf"/>
</dbReference>
<protein>
    <recommendedName>
        <fullName evidence="3">rRNA adenine N-6-methyltransferase</fullName>
        <ecNumber evidence="2">2.1.1.184</ecNumber>
    </recommendedName>
    <alternativeName>
        <fullName evidence="9">Erythromycin resistance protein</fullName>
    </alternativeName>
    <alternativeName>
        <fullName evidence="8">Macrolide-lincosamide-streptogramin B resistance protein</fullName>
    </alternativeName>
</protein>
<dbReference type="KEGG" id="saux:SAI6T6_1019290"/>
<keyword evidence="5 11" id="KW-0808">Transferase</keyword>
<dbReference type="KEGG" id="saut:SAI1T1_2015840"/>
<keyword evidence="6 11" id="KW-0949">S-adenosyl-L-methionine</keyword>
<evidence type="ECO:0000256" key="2">
    <source>
        <dbReference type="ARBA" id="ARBA00012304"/>
    </source>
</evidence>
<dbReference type="SUPFAM" id="SSF53335">
    <property type="entry name" value="S-adenosyl-L-methionine-dependent methyltransferases"/>
    <property type="match status" value="1"/>
</dbReference>
<dbReference type="KEGG" id="sauw:SAI5S5_1006300"/>
<proteinExistence type="inferred from homology"/>
<dbReference type="KEGG" id="sauq:SAI4T8_1012000"/>
<dbReference type="KEGG" id="sauv:SAI7S6_1019340"/>
<evidence type="ECO:0000256" key="11">
    <source>
        <dbReference type="PROSITE-ProRule" id="PRU01026"/>
    </source>
</evidence>
<evidence type="ECO:0000313" key="14">
    <source>
        <dbReference type="EMBL" id="CCJ22947.1"/>
    </source>
</evidence>
<dbReference type="Gene3D" id="3.40.50.150">
    <property type="entry name" value="Vaccinia Virus protein VP39"/>
    <property type="match status" value="1"/>
</dbReference>
<dbReference type="GO" id="GO:0000179">
    <property type="term" value="F:rRNA (adenine-N6,N6-)-dimethyltransferase activity"/>
    <property type="evidence" value="ECO:0007669"/>
    <property type="project" value="UniProtKB-UniRule"/>
</dbReference>
<comment type="similarity">
    <text evidence="11">Belongs to the class I-like SAM-binding methyltransferase superfamily. rRNA adenine N(6)-methyltransferase family.</text>
</comment>
<dbReference type="PROSITE" id="PS01131">
    <property type="entry name" value="RRNA_A_DIMETH"/>
    <property type="match status" value="1"/>
</dbReference>
<dbReference type="EMBL" id="HE579071">
    <property type="protein sequence ID" value="CCJ23633.1"/>
    <property type="molecule type" value="Genomic_DNA"/>
</dbReference>
<dbReference type="GO" id="GO:0005829">
    <property type="term" value="C:cytosol"/>
    <property type="evidence" value="ECO:0007669"/>
    <property type="project" value="TreeGrafter"/>
</dbReference>
<feature type="binding site" evidence="11">
    <location>
        <position position="82"/>
    </location>
    <ligand>
        <name>S-adenosyl-L-methionine</name>
        <dbReference type="ChEBI" id="CHEBI:59789"/>
    </ligand>
</feature>
<reference evidence="14 17" key="1">
    <citation type="journal article" date="2012" name="PLoS ONE">
        <title>Short term evolution of a highly transmissible methicillin-resistant Staphylococcus aureus clone (ST228) in a tertiary care hospital.</title>
        <authorList>
            <person name="Vogel V."/>
            <person name="Falquet L."/>
            <person name="Calderon-Copete S.P."/>
            <person name="Basset P."/>
            <person name="Blanc D.S."/>
        </authorList>
    </citation>
    <scope>NUCLEOTIDE SEQUENCE [LARGE SCALE GENOMIC DNA]</scope>
    <source>
        <strain evidence="14">ST228</strain>
        <strain evidence="17">ST228/18412</strain>
    </source>
</reference>
<evidence type="ECO:0000256" key="10">
    <source>
        <dbReference type="ARBA" id="ARBA00049167"/>
    </source>
</evidence>
<accession>A0A7U7IF63</accession>
<dbReference type="PROSITE" id="PS51689">
    <property type="entry name" value="SAM_RNA_A_N6_MT"/>
    <property type="match status" value="1"/>
</dbReference>
<sequence length="266" mass="31325">MHQYRSSRNYFISFIMKKKEKVIMNQKNPKDTQNFITSKKHVKEILNHTNISKQDNVIEIGSGKGHFTKELVKMSRSVTAIEIDGGLCQVTKEAVNPSENIKVIQTDILKFSFPKHINYKIYGNIPYNISTDIVKRITFESQAKYSYLIVEKGFAKRLQNLQRALGLLLMVEMDIKMLKKVPPLYFHPKPSVDSVLIVLERHQPLISKKDYKKYRSFVYKWVNREYRVLFTKNQFRQALKHANVTNINKLSKEQFLSIFNSYKLFH</sequence>
<dbReference type="KEGG" id="saut:SAI1T1_2019340"/>
<evidence type="ECO:0000259" key="12">
    <source>
        <dbReference type="SMART" id="SM00650"/>
    </source>
</evidence>
<evidence type="ECO:0000313" key="17">
    <source>
        <dbReference type="Proteomes" id="UP000032744"/>
    </source>
</evidence>
<dbReference type="Pfam" id="PF00398">
    <property type="entry name" value="RrnaAD"/>
    <property type="match status" value="1"/>
</dbReference>
<feature type="binding site" evidence="11">
    <location>
        <position position="107"/>
    </location>
    <ligand>
        <name>S-adenosyl-L-methionine</name>
        <dbReference type="ChEBI" id="CHEBI:59789"/>
    </ligand>
</feature>
<dbReference type="InterPro" id="IPR020598">
    <property type="entry name" value="rRNA_Ade_methylase_Trfase_N"/>
</dbReference>
<evidence type="ECO:0000256" key="5">
    <source>
        <dbReference type="ARBA" id="ARBA00022679"/>
    </source>
</evidence>
<dbReference type="EMBL" id="HE579071">
    <property type="protein sequence ID" value="CCJ22384.1"/>
    <property type="molecule type" value="Genomic_DNA"/>
</dbReference>
<name>A0A7U7IF63_STAAU</name>
<evidence type="ECO:0000256" key="6">
    <source>
        <dbReference type="ARBA" id="ARBA00022691"/>
    </source>
</evidence>
<dbReference type="InterPro" id="IPR020596">
    <property type="entry name" value="rRNA_Ade_Mease_Trfase_CS"/>
</dbReference>
<evidence type="ECO:0000256" key="1">
    <source>
        <dbReference type="ARBA" id="ARBA00003100"/>
    </source>
</evidence>
<dbReference type="KEGG" id="sauj:SAI2T2_1012010"/>
<dbReference type="PANTHER" id="PTHR11727">
    <property type="entry name" value="DIMETHYLADENOSINE TRANSFERASE"/>
    <property type="match status" value="1"/>
</dbReference>
<dbReference type="KEGG" id="sauk:SAI3T3_1015840"/>
<dbReference type="GO" id="GO:0003723">
    <property type="term" value="F:RNA binding"/>
    <property type="evidence" value="ECO:0007669"/>
    <property type="project" value="UniProtKB-UniRule"/>
</dbReference>
<dbReference type="KEGG" id="sauw:SAI5S5_1011960"/>
<dbReference type="KEGG" id="sauk:SAI3T3_1006340"/>
<dbReference type="KEGG" id="sauv:SAI7S6_1012010"/>
<dbReference type="KEGG" id="sauj:SAI2T2_1019350"/>
<dbReference type="KEGG" id="sauq:SAI4T8_1015850"/>
<dbReference type="KEGG" id="sauw:SAI5S5_1015790"/>
<feature type="domain" description="Ribosomal RNA adenine methylase transferase N-terminal" evidence="12">
    <location>
        <begin position="41"/>
        <end position="203"/>
    </location>
</feature>
<dbReference type="SMART" id="SM00650">
    <property type="entry name" value="rADc"/>
    <property type="match status" value="1"/>
</dbReference>
<dbReference type="KEGG" id="sauq:SAI4T8_1019350"/>
<dbReference type="KEGG" id="sauj:SAI2T2_1015850"/>
<dbReference type="KEGG" id="saux:SAI6T6_1011970"/>
<evidence type="ECO:0000313" key="16">
    <source>
        <dbReference type="EMBL" id="CCJ23633.1"/>
    </source>
</evidence>
<dbReference type="KEGG" id="sauq:SAI4T8_1006330"/>
<dbReference type="KEGG" id="saux:SAI6T6_1015800"/>
<feature type="binding site" evidence="11">
    <location>
        <position position="34"/>
    </location>
    <ligand>
        <name>S-adenosyl-L-methionine</name>
        <dbReference type="ChEBI" id="CHEBI:59789"/>
    </ligand>
</feature>
<dbReference type="EMBL" id="HE579071">
    <property type="protein sequence ID" value="CCJ22947.1"/>
    <property type="molecule type" value="Genomic_DNA"/>
</dbReference>
<dbReference type="KEGG" id="saut:SAI1T1_2011990"/>
<dbReference type="NCBIfam" id="NF012222">
    <property type="entry name" value="erm_A_23S_MT"/>
    <property type="match status" value="1"/>
</dbReference>
<dbReference type="KEGG" id="sauy:SAI8T7_1015830"/>
<keyword evidence="7 11" id="KW-0694">RNA-binding</keyword>
<dbReference type="KEGG" id="sauv:SAI7S6_1015850"/>
<dbReference type="KEGG" id="sauy:SAI8T7_1006340"/>
<feature type="binding site" evidence="11">
    <location>
        <position position="36"/>
    </location>
    <ligand>
        <name>S-adenosyl-L-methionine</name>
        <dbReference type="ChEBI" id="CHEBI:59789"/>
    </ligand>
</feature>
<evidence type="ECO:0000256" key="4">
    <source>
        <dbReference type="ARBA" id="ARBA00022603"/>
    </source>
</evidence>
<dbReference type="KEGG" id="sauk:SAI3T3_1011990"/>
<comment type="catalytic activity">
    <reaction evidence="10">
        <text>adenosine(2085) in 23S rRNA + 2 S-adenosyl-L-methionine = N(6)-dimethyladenosine(2085) in 23S rRNA + 2 S-adenosyl-L-homocysteine + 2 H(+)</text>
        <dbReference type="Rhea" id="RHEA:42784"/>
        <dbReference type="Rhea" id="RHEA-COMP:10237"/>
        <dbReference type="Rhea" id="RHEA-COMP:10238"/>
        <dbReference type="ChEBI" id="CHEBI:15378"/>
        <dbReference type="ChEBI" id="CHEBI:57856"/>
        <dbReference type="ChEBI" id="CHEBI:59789"/>
        <dbReference type="ChEBI" id="CHEBI:74411"/>
        <dbReference type="ChEBI" id="CHEBI:74493"/>
        <dbReference type="EC" id="2.1.1.184"/>
    </reaction>
</comment>
<dbReference type="KEGG" id="sauw:SAI5S5_1019280"/>
<evidence type="ECO:0000256" key="9">
    <source>
        <dbReference type="ARBA" id="ARBA00030809"/>
    </source>
</evidence>
<dbReference type="EMBL" id="HE579071">
    <property type="protein sequence ID" value="CCJ23291.1"/>
    <property type="molecule type" value="Genomic_DNA"/>
</dbReference>
<evidence type="ECO:0000256" key="8">
    <source>
        <dbReference type="ARBA" id="ARBA00029941"/>
    </source>
</evidence>
<dbReference type="KEGG" id="saut:SAI1T1_2006330"/>
<feature type="binding site" evidence="11">
    <location>
        <position position="124"/>
    </location>
    <ligand>
        <name>S-adenosyl-L-methionine</name>
        <dbReference type="ChEBI" id="CHEBI:59789"/>
    </ligand>
</feature>